<feature type="domain" description="Reverse transcriptase" evidence="1">
    <location>
        <begin position="1"/>
        <end position="49"/>
    </location>
</feature>
<dbReference type="InterPro" id="IPR043128">
    <property type="entry name" value="Rev_trsase/Diguanyl_cyclase"/>
</dbReference>
<protein>
    <recommendedName>
        <fullName evidence="1">Reverse transcriptase domain-containing protein</fullName>
    </recommendedName>
</protein>
<evidence type="ECO:0000313" key="3">
    <source>
        <dbReference type="Proteomes" id="UP000077202"/>
    </source>
</evidence>
<name>A0A176WKN7_MARPO</name>
<dbReference type="SUPFAM" id="SSF56672">
    <property type="entry name" value="DNA/RNA polymerases"/>
    <property type="match status" value="1"/>
</dbReference>
<sequence>MDKILAELDFVKCYIDDILVFSDTVEQHQIHLQIVFEWLKAYVQQAKVEAMACIPQTDVSIVCAFMGLANYYRRYVEFTAIAKPLNLLLKSDQEWQWGDKQERTFVEFKARLVAAPILRRLIRVCPYQLHTD</sequence>
<keyword evidence="3" id="KW-1185">Reference proteome</keyword>
<evidence type="ECO:0000259" key="1">
    <source>
        <dbReference type="Pfam" id="PF00078"/>
    </source>
</evidence>
<accession>A0A176WKN7</accession>
<dbReference type="PANTHER" id="PTHR33064">
    <property type="entry name" value="POL PROTEIN"/>
    <property type="match status" value="1"/>
</dbReference>
<dbReference type="EMBL" id="LVLJ01000720">
    <property type="protein sequence ID" value="OAE32882.1"/>
    <property type="molecule type" value="Genomic_DNA"/>
</dbReference>
<dbReference type="Pfam" id="PF00078">
    <property type="entry name" value="RVT_1"/>
    <property type="match status" value="1"/>
</dbReference>
<reference evidence="2" key="1">
    <citation type="submission" date="2016-03" db="EMBL/GenBank/DDBJ databases">
        <title>Mechanisms controlling the formation of the plant cell surface in tip-growing cells are functionally conserved among land plants.</title>
        <authorList>
            <person name="Honkanen S."/>
            <person name="Jones V.A."/>
            <person name="Morieri G."/>
            <person name="Champion C."/>
            <person name="Hetherington A.J."/>
            <person name="Kelly S."/>
            <person name="Saint-Marcoux D."/>
            <person name="Proust H."/>
            <person name="Prescott H."/>
            <person name="Dolan L."/>
        </authorList>
    </citation>
    <scope>NUCLEOTIDE SEQUENCE [LARGE SCALE GENOMIC DNA]</scope>
    <source>
        <tissue evidence="2">Whole gametophyte</tissue>
    </source>
</reference>
<organism evidence="2 3">
    <name type="scientific">Marchantia polymorpha subsp. ruderalis</name>
    <dbReference type="NCBI Taxonomy" id="1480154"/>
    <lineage>
        <taxon>Eukaryota</taxon>
        <taxon>Viridiplantae</taxon>
        <taxon>Streptophyta</taxon>
        <taxon>Embryophyta</taxon>
        <taxon>Marchantiophyta</taxon>
        <taxon>Marchantiopsida</taxon>
        <taxon>Marchantiidae</taxon>
        <taxon>Marchantiales</taxon>
        <taxon>Marchantiaceae</taxon>
        <taxon>Marchantia</taxon>
    </lineage>
</organism>
<dbReference type="InterPro" id="IPR051320">
    <property type="entry name" value="Viral_Replic_Matur_Polypro"/>
</dbReference>
<evidence type="ECO:0000313" key="2">
    <source>
        <dbReference type="EMBL" id="OAE32882.1"/>
    </source>
</evidence>
<dbReference type="Proteomes" id="UP000077202">
    <property type="component" value="Unassembled WGS sequence"/>
</dbReference>
<gene>
    <name evidence="2" type="ORF">AXG93_3052s1120</name>
</gene>
<dbReference type="AlphaFoldDB" id="A0A176WKN7"/>
<dbReference type="Gene3D" id="3.30.70.270">
    <property type="match status" value="2"/>
</dbReference>
<dbReference type="InterPro" id="IPR043502">
    <property type="entry name" value="DNA/RNA_pol_sf"/>
</dbReference>
<dbReference type="InterPro" id="IPR000477">
    <property type="entry name" value="RT_dom"/>
</dbReference>
<comment type="caution">
    <text evidence="2">The sequence shown here is derived from an EMBL/GenBank/DDBJ whole genome shotgun (WGS) entry which is preliminary data.</text>
</comment>
<dbReference type="PANTHER" id="PTHR33064:SF37">
    <property type="entry name" value="RIBONUCLEASE H"/>
    <property type="match status" value="1"/>
</dbReference>
<proteinExistence type="predicted"/>